<proteinExistence type="predicted"/>
<gene>
    <name evidence="1" type="ORF">ACH49Z_19630</name>
</gene>
<reference evidence="1 2" key="1">
    <citation type="submission" date="2024-10" db="EMBL/GenBank/DDBJ databases">
        <title>The Natural Products Discovery Center: Release of the First 8490 Sequenced Strains for Exploring Actinobacteria Biosynthetic Diversity.</title>
        <authorList>
            <person name="Kalkreuter E."/>
            <person name="Kautsar S.A."/>
            <person name="Yang D."/>
            <person name="Bader C.D."/>
            <person name="Teijaro C.N."/>
            <person name="Fluegel L."/>
            <person name="Davis C.M."/>
            <person name="Simpson J.R."/>
            <person name="Lauterbach L."/>
            <person name="Steele A.D."/>
            <person name="Gui C."/>
            <person name="Meng S."/>
            <person name="Li G."/>
            <person name="Viehrig K."/>
            <person name="Ye F."/>
            <person name="Su P."/>
            <person name="Kiefer A.F."/>
            <person name="Nichols A."/>
            <person name="Cepeda A.J."/>
            <person name="Yan W."/>
            <person name="Fan B."/>
            <person name="Jiang Y."/>
            <person name="Adhikari A."/>
            <person name="Zheng C.-J."/>
            <person name="Schuster L."/>
            <person name="Cowan T.M."/>
            <person name="Smanski M.J."/>
            <person name="Chevrette M.G."/>
            <person name="De Carvalho L.P.S."/>
            <person name="Shen B."/>
        </authorList>
    </citation>
    <scope>NUCLEOTIDE SEQUENCE [LARGE SCALE GENOMIC DNA]</scope>
    <source>
        <strain evidence="1 2">NPDC019377</strain>
    </source>
</reference>
<protein>
    <recommendedName>
        <fullName evidence="3">ESX-1 secretion-associated protein EspA/EspE-like domain-containing protein</fullName>
    </recommendedName>
</protein>
<dbReference type="SUPFAM" id="SSF140453">
    <property type="entry name" value="EsxAB dimer-like"/>
    <property type="match status" value="1"/>
</dbReference>
<keyword evidence="2" id="KW-1185">Reference proteome</keyword>
<dbReference type="Proteomes" id="UP001611494">
    <property type="component" value="Unassembled WGS sequence"/>
</dbReference>
<dbReference type="RefSeq" id="WP_397063554.1">
    <property type="nucleotide sequence ID" value="NZ_JBIRYL010000005.1"/>
</dbReference>
<accession>A0ABW7W2C3</accession>
<organism evidence="1 2">
    <name type="scientific">Nocardia testacea</name>
    <dbReference type="NCBI Taxonomy" id="248551"/>
    <lineage>
        <taxon>Bacteria</taxon>
        <taxon>Bacillati</taxon>
        <taxon>Actinomycetota</taxon>
        <taxon>Actinomycetes</taxon>
        <taxon>Mycobacteriales</taxon>
        <taxon>Nocardiaceae</taxon>
        <taxon>Nocardia</taxon>
    </lineage>
</organism>
<evidence type="ECO:0000313" key="2">
    <source>
        <dbReference type="Proteomes" id="UP001611494"/>
    </source>
</evidence>
<dbReference type="InterPro" id="IPR036689">
    <property type="entry name" value="ESAT-6-like_sf"/>
</dbReference>
<name>A0ABW7W2C3_9NOCA</name>
<evidence type="ECO:0008006" key="3">
    <source>
        <dbReference type="Google" id="ProtNLM"/>
    </source>
</evidence>
<evidence type="ECO:0000313" key="1">
    <source>
        <dbReference type="EMBL" id="MFI2232060.1"/>
    </source>
</evidence>
<dbReference type="EMBL" id="JBIRYL010000005">
    <property type="protein sequence ID" value="MFI2232060.1"/>
    <property type="molecule type" value="Genomic_DNA"/>
</dbReference>
<sequence length="296" mass="31514">MSFDDAPPPANELIDKNSHHSNTYFQEDVSWLSNVGLEGDPNTGGLGVLKGTVAGDAWDIYGNLRNANYGEALFGVAGVGASVADAIKDPFGFAGTQVAKWMLEHIEPLRQAYEELSGNPTIVEGYMKSWQAISGRLTTMKNDWVATIEQDITTWSGSAGDAYRSHAAEILTAIDSAAAVAASLSKQMELASKVVAIVRDLVRDIIAALLGAAIGYTIELAVTAGAAAGHVIASFLAKLAKSSLDTMNYLKKLKDVIYSFGTYREPLAKVLQNLSPLVSSWWDSLNSDGEQPVAAT</sequence>
<comment type="caution">
    <text evidence="1">The sequence shown here is derived from an EMBL/GenBank/DDBJ whole genome shotgun (WGS) entry which is preliminary data.</text>
</comment>